<dbReference type="Proteomes" id="UP000198900">
    <property type="component" value="Unassembled WGS sequence"/>
</dbReference>
<dbReference type="Pfam" id="PF20703">
    <property type="entry name" value="nSTAND1"/>
    <property type="match status" value="1"/>
</dbReference>
<dbReference type="InterPro" id="IPR032675">
    <property type="entry name" value="LRR_dom_sf"/>
</dbReference>
<organism evidence="6 7">
    <name type="scientific">Paraburkholderia steynii</name>
    <dbReference type="NCBI Taxonomy" id="1245441"/>
    <lineage>
        <taxon>Bacteria</taxon>
        <taxon>Pseudomonadati</taxon>
        <taxon>Pseudomonadota</taxon>
        <taxon>Betaproteobacteria</taxon>
        <taxon>Burkholderiales</taxon>
        <taxon>Burkholderiaceae</taxon>
        <taxon>Paraburkholderia</taxon>
    </lineage>
</organism>
<accession>A0A7Z7B9I8</accession>
<dbReference type="PRINTS" id="PR00364">
    <property type="entry name" value="DISEASERSIST"/>
</dbReference>
<gene>
    <name evidence="6" type="ORF">SAMN04487926_10818</name>
</gene>
<feature type="transmembrane region" description="Helical" evidence="3">
    <location>
        <begin position="462"/>
        <end position="482"/>
    </location>
</feature>
<feature type="domain" description="Novel STAND NTPase 1" evidence="4">
    <location>
        <begin position="125"/>
        <end position="277"/>
    </location>
</feature>
<dbReference type="InterPro" id="IPR055414">
    <property type="entry name" value="LRR_R13L4/SHOC2-like"/>
</dbReference>
<dbReference type="EMBL" id="FNDI01000008">
    <property type="protein sequence ID" value="SDH78343.1"/>
    <property type="molecule type" value="Genomic_DNA"/>
</dbReference>
<feature type="domain" description="Disease resistance R13L4/SHOC-2-like LRR" evidence="5">
    <location>
        <begin position="551"/>
        <end position="751"/>
    </location>
</feature>
<dbReference type="Pfam" id="PF23598">
    <property type="entry name" value="LRR_14"/>
    <property type="match status" value="1"/>
</dbReference>
<feature type="transmembrane region" description="Helical" evidence="3">
    <location>
        <begin position="38"/>
        <end position="60"/>
    </location>
</feature>
<dbReference type="Gene3D" id="3.80.10.10">
    <property type="entry name" value="Ribonuclease Inhibitor"/>
    <property type="match status" value="2"/>
</dbReference>
<keyword evidence="3" id="KW-0812">Transmembrane</keyword>
<dbReference type="InterPro" id="IPR036388">
    <property type="entry name" value="WH-like_DNA-bd_sf"/>
</dbReference>
<keyword evidence="2" id="KW-0677">Repeat</keyword>
<proteinExistence type="predicted"/>
<evidence type="ECO:0000313" key="7">
    <source>
        <dbReference type="Proteomes" id="UP000198900"/>
    </source>
</evidence>
<evidence type="ECO:0000256" key="1">
    <source>
        <dbReference type="ARBA" id="ARBA00022614"/>
    </source>
</evidence>
<dbReference type="Gene3D" id="1.10.10.10">
    <property type="entry name" value="Winged helix-like DNA-binding domain superfamily/Winged helix DNA-binding domain"/>
    <property type="match status" value="1"/>
</dbReference>
<reference evidence="6" key="1">
    <citation type="submission" date="2016-10" db="EMBL/GenBank/DDBJ databases">
        <authorList>
            <person name="Varghese N."/>
            <person name="Submissions S."/>
        </authorList>
    </citation>
    <scope>NUCLEOTIDE SEQUENCE [LARGE SCALE GENOMIC DNA]</scope>
    <source>
        <strain evidence="6">YR281</strain>
    </source>
</reference>
<feature type="transmembrane region" description="Helical" evidence="3">
    <location>
        <begin position="66"/>
        <end position="87"/>
    </location>
</feature>
<evidence type="ECO:0000256" key="3">
    <source>
        <dbReference type="SAM" id="Phobius"/>
    </source>
</evidence>
<evidence type="ECO:0000313" key="6">
    <source>
        <dbReference type="EMBL" id="SDH78343.1"/>
    </source>
</evidence>
<sequence length="770" mass="86422">MPANHPPSGGPKMNKTAPRAKKRTFLSTLQAVYKATKLYIALLVAFAGIPAVVAKLTIAWGLPWPIGLIASIIPAALISLWMVPVWLEQHHKNAAAKWGIAGVLKYPEYFRLTSYELGATFHRADNFHEAVYRWLRDNPAPLLYLCGVSGSGKSSILAAWVLPKLAEEHVPLCVISVRIVDDPISAIITALTVPGLIWKQPPTNEVHTLDELMMKAARQVAPKKLLLILDQFEEFLILTEEAQRGAFTRLLRALAERPINNVQVLMVLRSDYRPLLATLRLPECQNGTKEVPPFFERDAMAFLRASGLKINKDRENEIRDEAREVEQTPGLIRPITVNLFGLVLRSFEVLPKEFRRGTLLRSYLRSLLLEPNLRTVAPRILRCMITSNGTKYPITESEIANSTSLNDNQVRGYLLQLASKGIVRELNNMQGTWEVAHDFIASLYDRILVGMHVSTWNRVRPWVISCGLILWFGSILTLPALFRGWQDSHDRLVLGEGGFINTPCLLDHQYDGRCFAWERFASDAARLDKYSSLDSSLNLSLYAPSFERLRVRELELKDAPVDKIEALSGLTYLEVLDLTNTKVTSISTLKNMPNLRVLRLRRTPLSKIGIMTGLKHLEMLDLGFTEIQDIQGLSTLTSLRTLDLEKTKITKIEALESLKNLENLNLAECHIKEISALNGMNHLERLSLADSNVSDLTPLRKLKNLSQLQLIGTPVKDVNALSQLPSLKLLYLGRKYFDDSSITALKGQFPATEIIREGDNGAPIKHLSVK</sequence>
<protein>
    <submittedName>
        <fullName evidence="6">Leucine Rich repeat-containing protein</fullName>
    </submittedName>
</protein>
<dbReference type="InterPro" id="IPR027417">
    <property type="entry name" value="P-loop_NTPase"/>
</dbReference>
<dbReference type="AlphaFoldDB" id="A0A7Z7B9I8"/>
<dbReference type="InterPro" id="IPR049052">
    <property type="entry name" value="nSTAND1"/>
</dbReference>
<dbReference type="Gene3D" id="3.40.50.300">
    <property type="entry name" value="P-loop containing nucleotide triphosphate hydrolases"/>
    <property type="match status" value="1"/>
</dbReference>
<dbReference type="RefSeq" id="WP_167306495.1">
    <property type="nucleotide sequence ID" value="NZ_FNDI01000008.1"/>
</dbReference>
<keyword evidence="3" id="KW-1133">Transmembrane helix</keyword>
<dbReference type="PROSITE" id="PS51450">
    <property type="entry name" value="LRR"/>
    <property type="match status" value="3"/>
</dbReference>
<dbReference type="InterPro" id="IPR050836">
    <property type="entry name" value="SDS22/Internalin_LRR"/>
</dbReference>
<keyword evidence="3" id="KW-0472">Membrane</keyword>
<dbReference type="PANTHER" id="PTHR46652:SF3">
    <property type="entry name" value="LEUCINE-RICH REPEAT-CONTAINING PROTEIN 9"/>
    <property type="match status" value="1"/>
</dbReference>
<evidence type="ECO:0000259" key="4">
    <source>
        <dbReference type="Pfam" id="PF20703"/>
    </source>
</evidence>
<dbReference type="InterPro" id="IPR001611">
    <property type="entry name" value="Leu-rich_rpt"/>
</dbReference>
<dbReference type="PANTHER" id="PTHR46652">
    <property type="entry name" value="LEUCINE-RICH REPEAT AND IQ DOMAIN-CONTAINING PROTEIN 1-RELATED"/>
    <property type="match status" value="1"/>
</dbReference>
<comment type="caution">
    <text evidence="6">The sequence shown here is derived from an EMBL/GenBank/DDBJ whole genome shotgun (WGS) entry which is preliminary data.</text>
</comment>
<dbReference type="SUPFAM" id="SSF52540">
    <property type="entry name" value="P-loop containing nucleoside triphosphate hydrolases"/>
    <property type="match status" value="1"/>
</dbReference>
<dbReference type="SMART" id="SM00365">
    <property type="entry name" value="LRR_SD22"/>
    <property type="match status" value="3"/>
</dbReference>
<dbReference type="SUPFAM" id="SSF52058">
    <property type="entry name" value="L domain-like"/>
    <property type="match status" value="1"/>
</dbReference>
<name>A0A7Z7B9I8_9BURK</name>
<keyword evidence="7" id="KW-1185">Reference proteome</keyword>
<evidence type="ECO:0000256" key="2">
    <source>
        <dbReference type="ARBA" id="ARBA00022737"/>
    </source>
</evidence>
<keyword evidence="1" id="KW-0433">Leucine-rich repeat</keyword>
<evidence type="ECO:0000259" key="5">
    <source>
        <dbReference type="Pfam" id="PF23598"/>
    </source>
</evidence>